<dbReference type="EMBL" id="LR134406">
    <property type="protein sequence ID" value="VEH68847.1"/>
    <property type="molecule type" value="Genomic_DNA"/>
</dbReference>
<dbReference type="Proteomes" id="UP000273044">
    <property type="component" value="Chromosome"/>
</dbReference>
<gene>
    <name evidence="1" type="ORF">NCTC12967_00108</name>
</gene>
<evidence type="ECO:0000313" key="1">
    <source>
        <dbReference type="EMBL" id="VEH68847.1"/>
    </source>
</evidence>
<name>A0A3S4W504_9ACTN</name>
<accession>A0A3S4W504</accession>
<evidence type="ECO:0000313" key="2">
    <source>
        <dbReference type="Proteomes" id="UP000273044"/>
    </source>
</evidence>
<proteinExistence type="predicted"/>
<dbReference type="AlphaFoldDB" id="A0A3S4W504"/>
<reference evidence="1 2" key="1">
    <citation type="submission" date="2018-12" db="EMBL/GenBank/DDBJ databases">
        <authorList>
            <consortium name="Pathogen Informatics"/>
        </authorList>
    </citation>
    <scope>NUCLEOTIDE SEQUENCE [LARGE SCALE GENOMIC DNA]</scope>
    <source>
        <strain evidence="1 2">NCTC12967</strain>
    </source>
</reference>
<organism evidence="1 2">
    <name type="scientific">Arachnia propionica</name>
    <dbReference type="NCBI Taxonomy" id="1750"/>
    <lineage>
        <taxon>Bacteria</taxon>
        <taxon>Bacillati</taxon>
        <taxon>Actinomycetota</taxon>
        <taxon>Actinomycetes</taxon>
        <taxon>Propionibacteriales</taxon>
        <taxon>Propionibacteriaceae</taxon>
        <taxon>Arachnia</taxon>
    </lineage>
</organism>
<keyword evidence="2" id="KW-1185">Reference proteome</keyword>
<sequence length="50" mass="5647">MKLTRKTSAMASSKVLFPGIAFGIISSRFLQCYAYDEICFRVLLAAYNFC</sequence>
<protein>
    <submittedName>
        <fullName evidence="1">Uncharacterized protein</fullName>
    </submittedName>
</protein>